<dbReference type="HAMAP" id="MF_00253_B">
    <property type="entry name" value="Gly_tRNA_synth_B"/>
    <property type="match status" value="1"/>
</dbReference>
<dbReference type="RefSeq" id="WP_380906382.1">
    <property type="nucleotide sequence ID" value="NZ_JBHUEG010000018.1"/>
</dbReference>
<evidence type="ECO:0000313" key="11">
    <source>
        <dbReference type="Proteomes" id="UP001597545"/>
    </source>
</evidence>
<feature type="binding site" evidence="8">
    <location>
        <begin position="304"/>
        <end position="305"/>
    </location>
    <ligand>
        <name>ATP</name>
        <dbReference type="ChEBI" id="CHEBI:30616"/>
    </ligand>
</feature>
<dbReference type="CDD" id="cd00774">
    <property type="entry name" value="GlyRS-like_core"/>
    <property type="match status" value="1"/>
</dbReference>
<feature type="domain" description="Aminoacyl-transfer RNA synthetases class-II family profile" evidence="9">
    <location>
        <begin position="170"/>
        <end position="393"/>
    </location>
</feature>
<keyword evidence="2 8" id="KW-0963">Cytoplasm</keyword>
<keyword evidence="11" id="KW-1185">Reference proteome</keyword>
<dbReference type="InterPro" id="IPR022961">
    <property type="entry name" value="Gly_tRNA_ligase_bac"/>
</dbReference>
<keyword evidence="6 8" id="KW-0648">Protein biosynthesis</keyword>
<evidence type="ECO:0000256" key="5">
    <source>
        <dbReference type="ARBA" id="ARBA00022840"/>
    </source>
</evidence>
<dbReference type="InterPro" id="IPR045864">
    <property type="entry name" value="aa-tRNA-synth_II/BPL/LPL"/>
</dbReference>
<dbReference type="NCBIfam" id="NF003211">
    <property type="entry name" value="PRK04173.1"/>
    <property type="match status" value="1"/>
</dbReference>
<name>A0ABW5KNU9_9SPHI</name>
<dbReference type="Pfam" id="PF00587">
    <property type="entry name" value="tRNA-synt_2b"/>
    <property type="match status" value="1"/>
</dbReference>
<dbReference type="InterPro" id="IPR033731">
    <property type="entry name" value="GlyRS-like_core"/>
</dbReference>
<dbReference type="InterPro" id="IPR004154">
    <property type="entry name" value="Anticodon-bd"/>
</dbReference>
<comment type="catalytic activity">
    <reaction evidence="8">
        <text>tRNA(Gly) + glycine + ATP = glycyl-tRNA(Gly) + AMP + diphosphate</text>
        <dbReference type="Rhea" id="RHEA:16013"/>
        <dbReference type="Rhea" id="RHEA-COMP:9664"/>
        <dbReference type="Rhea" id="RHEA-COMP:9683"/>
        <dbReference type="ChEBI" id="CHEBI:30616"/>
        <dbReference type="ChEBI" id="CHEBI:33019"/>
        <dbReference type="ChEBI" id="CHEBI:57305"/>
        <dbReference type="ChEBI" id="CHEBI:78442"/>
        <dbReference type="ChEBI" id="CHEBI:78522"/>
        <dbReference type="ChEBI" id="CHEBI:456215"/>
        <dbReference type="EC" id="6.1.1.14"/>
    </reaction>
</comment>
<feature type="binding site" evidence="8">
    <location>
        <begin position="222"/>
        <end position="224"/>
    </location>
    <ligand>
        <name>ATP</name>
        <dbReference type="ChEBI" id="CHEBI:30616"/>
    </ligand>
</feature>
<dbReference type="InterPro" id="IPR006195">
    <property type="entry name" value="aa-tRNA-synth_II"/>
</dbReference>
<feature type="binding site" evidence="8">
    <location>
        <begin position="237"/>
        <end position="241"/>
    </location>
    <ligand>
        <name>substrate</name>
    </ligand>
</feature>
<protein>
    <recommendedName>
        <fullName evidence="8">Glycine--tRNA ligase</fullName>
        <ecNumber evidence="8">6.1.1.14</ecNumber>
    </recommendedName>
    <alternativeName>
        <fullName evidence="8">Glycyl-tRNA synthetase</fullName>
        <shortName evidence="8">GlyRS</shortName>
    </alternativeName>
</protein>
<feature type="binding site" evidence="8">
    <location>
        <position position="102"/>
    </location>
    <ligand>
        <name>substrate</name>
    </ligand>
</feature>
<evidence type="ECO:0000256" key="7">
    <source>
        <dbReference type="ARBA" id="ARBA00023146"/>
    </source>
</evidence>
<feature type="binding site" evidence="8">
    <location>
        <begin position="344"/>
        <end position="348"/>
    </location>
    <ligand>
        <name>substrate</name>
    </ligand>
</feature>
<dbReference type="EC" id="6.1.1.14" evidence="8"/>
<comment type="subcellular location">
    <subcellularLocation>
        <location evidence="8">Cytoplasm</location>
    </subcellularLocation>
</comment>
<dbReference type="PRINTS" id="PR01043">
    <property type="entry name" value="TRNASYNTHGLY"/>
</dbReference>
<evidence type="ECO:0000256" key="3">
    <source>
        <dbReference type="ARBA" id="ARBA00022598"/>
    </source>
</evidence>
<feature type="binding site" evidence="8">
    <location>
        <begin position="348"/>
        <end position="351"/>
    </location>
    <ligand>
        <name>ATP</name>
        <dbReference type="ChEBI" id="CHEBI:30616"/>
    </ligand>
</feature>
<dbReference type="Pfam" id="PF03129">
    <property type="entry name" value="HGTP_anticodon"/>
    <property type="match status" value="1"/>
</dbReference>
<dbReference type="InterPro" id="IPR002315">
    <property type="entry name" value="tRNA-synt_gly"/>
</dbReference>
<dbReference type="GO" id="GO:0004820">
    <property type="term" value="F:glycine-tRNA ligase activity"/>
    <property type="evidence" value="ECO:0007669"/>
    <property type="project" value="UniProtKB-EC"/>
</dbReference>
<dbReference type="Gene3D" id="3.30.40.230">
    <property type="match status" value="1"/>
</dbReference>
<organism evidence="10 11">
    <name type="scientific">Sphingobacterium suaedae</name>
    <dbReference type="NCBI Taxonomy" id="1686402"/>
    <lineage>
        <taxon>Bacteria</taxon>
        <taxon>Pseudomonadati</taxon>
        <taxon>Bacteroidota</taxon>
        <taxon>Sphingobacteriia</taxon>
        <taxon>Sphingobacteriales</taxon>
        <taxon>Sphingobacteriaceae</taxon>
        <taxon>Sphingobacterium</taxon>
    </lineage>
</organism>
<comment type="subunit">
    <text evidence="8">Homodimer.</text>
</comment>
<dbReference type="Gene3D" id="3.30.930.10">
    <property type="entry name" value="Bira Bifunctional Protein, Domain 2"/>
    <property type="match status" value="1"/>
</dbReference>
<dbReference type="EMBL" id="JBHULR010000021">
    <property type="protein sequence ID" value="MFD2549978.1"/>
    <property type="molecule type" value="Genomic_DNA"/>
</dbReference>
<dbReference type="InterPro" id="IPR036621">
    <property type="entry name" value="Anticodon-bd_dom_sf"/>
</dbReference>
<dbReference type="SUPFAM" id="SSF55681">
    <property type="entry name" value="Class II aaRS and biotin synthetases"/>
    <property type="match status" value="1"/>
</dbReference>
<dbReference type="SUPFAM" id="SSF52954">
    <property type="entry name" value="Class II aaRS ABD-related"/>
    <property type="match status" value="1"/>
</dbReference>
<dbReference type="Gene3D" id="3.40.50.800">
    <property type="entry name" value="Anticodon-binding domain"/>
    <property type="match status" value="1"/>
</dbReference>
<keyword evidence="7 8" id="KW-0030">Aminoacyl-tRNA synthetase</keyword>
<sequence length="489" mass="56595">MSKQTDDFFKNIISHAKEYGFVFPSSEIYDGLSAVYDYGQLGSELKNNLKTYWWKSMVQLNENIVGIDAAIFMHPTTWKASGHVDGFNDPMIDNKDSKKRYRADQLIEDKIDRYEKDGKTDKAAQLQKDLDDALNADDLTRLKTIIEEHNIVCPISGTKNWTDVRQFNLMFATQMGAMADGAEQVYLRPETAQGIFVNFLNVQKTGRMKVPFGIAQIGKAFRNEVIARQFIMRMREFEQMEMQFFVRPGSELEWYAQWKETRLKWHLALGSDPAKYRYHDHVKLAHYANAAVDIEYEFPFGFKEVEGIHSRTDFDLKQHQEYSKKKMQYFDPEINQNYIPYVIETSIGLDRLFLTVLANSLVQEDLSTADKQDSRVVLKFHPSIAPVKAAVLPLTKKDGLPEKAREIMAKLKLDFNIQYDEKDAIGKRYRRQDAIGTPFCITVDYQTLEDNTVTIRHRDSMEQERVPAADLNNIVGDLVSWNNLLEQLV</sequence>
<evidence type="ECO:0000256" key="1">
    <source>
        <dbReference type="ARBA" id="ARBA00008226"/>
    </source>
</evidence>
<feature type="binding site" evidence="8">
    <location>
        <position position="190"/>
    </location>
    <ligand>
        <name>substrate</name>
    </ligand>
</feature>
<accession>A0ABW5KNU9</accession>
<comment type="caution">
    <text evidence="10">The sequence shown here is derived from an EMBL/GenBank/DDBJ whole genome shotgun (WGS) entry which is preliminary data.</text>
</comment>
<keyword evidence="4 8" id="KW-0547">Nucleotide-binding</keyword>
<evidence type="ECO:0000256" key="6">
    <source>
        <dbReference type="ARBA" id="ARBA00022917"/>
    </source>
</evidence>
<evidence type="ECO:0000256" key="8">
    <source>
        <dbReference type="HAMAP-Rule" id="MF_00253"/>
    </source>
</evidence>
<proteinExistence type="inferred from homology"/>
<comment type="caution">
    <text evidence="8">Lacks conserved residue(s) required for the propagation of feature annotation.</text>
</comment>
<keyword evidence="3 8" id="KW-0436">Ligase</keyword>
<evidence type="ECO:0000259" key="9">
    <source>
        <dbReference type="PROSITE" id="PS50862"/>
    </source>
</evidence>
<evidence type="ECO:0000256" key="2">
    <source>
        <dbReference type="ARBA" id="ARBA00022490"/>
    </source>
</evidence>
<gene>
    <name evidence="8" type="primary">glyQS</name>
    <name evidence="10" type="ORF">ACFSR5_20195</name>
</gene>
<dbReference type="NCBIfam" id="TIGR00389">
    <property type="entry name" value="glyS_dimeric"/>
    <property type="match status" value="1"/>
</dbReference>
<dbReference type="PROSITE" id="PS50862">
    <property type="entry name" value="AA_TRNA_LIGASE_II"/>
    <property type="match status" value="1"/>
</dbReference>
<keyword evidence="5 8" id="KW-0067">ATP-binding</keyword>
<dbReference type="InterPro" id="IPR027031">
    <property type="entry name" value="Gly-tRNA_synthase/POLG2"/>
</dbReference>
<dbReference type="CDD" id="cd00858">
    <property type="entry name" value="GlyRS_anticodon"/>
    <property type="match status" value="1"/>
</dbReference>
<dbReference type="PANTHER" id="PTHR10745:SF8">
    <property type="entry name" value="DNA POLYMERASE SUBUNIT GAMMA-2, MITOCHONDRIAL"/>
    <property type="match status" value="1"/>
</dbReference>
<reference evidence="11" key="1">
    <citation type="journal article" date="2019" name="Int. J. Syst. Evol. Microbiol.">
        <title>The Global Catalogue of Microorganisms (GCM) 10K type strain sequencing project: providing services to taxonomists for standard genome sequencing and annotation.</title>
        <authorList>
            <consortium name="The Broad Institute Genomics Platform"/>
            <consortium name="The Broad Institute Genome Sequencing Center for Infectious Disease"/>
            <person name="Wu L."/>
            <person name="Ma J."/>
        </authorList>
    </citation>
    <scope>NUCLEOTIDE SEQUENCE [LARGE SCALE GENOMIC DNA]</scope>
    <source>
        <strain evidence="11">KCTC 42662</strain>
    </source>
</reference>
<evidence type="ECO:0000313" key="10">
    <source>
        <dbReference type="EMBL" id="MFD2549978.1"/>
    </source>
</evidence>
<comment type="similarity">
    <text evidence="1 8">Belongs to the class-II aminoacyl-tRNA synthetase family.</text>
</comment>
<dbReference type="PANTHER" id="PTHR10745">
    <property type="entry name" value="GLYCYL-TRNA SYNTHETASE/DNA POLYMERASE SUBUNIT GAMMA-2"/>
    <property type="match status" value="1"/>
</dbReference>
<evidence type="ECO:0000256" key="4">
    <source>
        <dbReference type="ARBA" id="ARBA00022741"/>
    </source>
</evidence>
<dbReference type="Proteomes" id="UP001597545">
    <property type="component" value="Unassembled WGS sequence"/>
</dbReference>
<dbReference type="InterPro" id="IPR002314">
    <property type="entry name" value="aa-tRNA-synt_IIb"/>
</dbReference>
<comment type="function">
    <text evidence="8">Catalyzes the attachment of glycine to tRNA(Gly).</text>
</comment>